<feature type="non-terminal residue" evidence="1">
    <location>
        <position position="1"/>
    </location>
</feature>
<evidence type="ECO:0000313" key="1">
    <source>
        <dbReference type="EMBL" id="CRZ11254.1"/>
    </source>
</evidence>
<accession>A0A0H5RRA9</accession>
<dbReference type="AlphaFoldDB" id="A0A0H5RRA9"/>
<proteinExistence type="predicted"/>
<protein>
    <submittedName>
        <fullName evidence="1">Uncharacterized protein</fullName>
    </submittedName>
</protein>
<dbReference type="EMBL" id="HACM01010812">
    <property type="protein sequence ID" value="CRZ11254.1"/>
    <property type="molecule type" value="Transcribed_RNA"/>
</dbReference>
<name>A0A0H5RRA9_9EUKA</name>
<organism evidence="1">
    <name type="scientific">Spongospora subterranea</name>
    <dbReference type="NCBI Taxonomy" id="70186"/>
    <lineage>
        <taxon>Eukaryota</taxon>
        <taxon>Sar</taxon>
        <taxon>Rhizaria</taxon>
        <taxon>Endomyxa</taxon>
        <taxon>Phytomyxea</taxon>
        <taxon>Plasmodiophorida</taxon>
        <taxon>Plasmodiophoridae</taxon>
        <taxon>Spongospora</taxon>
    </lineage>
</organism>
<sequence length="740" mass="80341">IERMRSGTRGDMATILGRWMAVSPLPNLVHVYCKRRLMDIIRMDAAISSICLAPSHVVRHGVRLIVVTVDYCLWDIQIAKRSRPDGPITVNGVDQSSYLGCQPSVEFAIVSDMGVHLHGVFSRSYRLGPDRQADANRFQLEASSRSDRTAICIVLTSGPDQAISSSSSGSASLSVDHRFHSLITGRHDGSPTIICAQANGSVTWAKPDQTTPSSLVIDMEEPVVSCHVVRLEALSGLVFISSSGKVAWLSIDGARQWHRLYTHVQSTAIVNGSWLYFLSDHSLYVVDLIEAFSSADARSTSSRQCRPMVYRVSSLSRNTSLSQICSNLSDDAVLTAISCSKSILYLDTRDDCPTDPICDSSLSSALNTIDCFSAASAAVEERSASLDRSLQAAHIALLLTNPPSSGSQLLCSVQSRPSYQTCSPAIVFDIHIVNNLPLPIPAPFFVLFVEIVESTESGSCLKGFNIPFKAIGPGSSADYSVVSSLGSDLPLQVRVLLSFMSLASLPATNLPAPTRNIELFSGDIGPIHLSQISGSGSLDFSGSRSSKPWIAEWFNLGSYGKSIAPLSCTINVYRPDVSHETAIMILKHIVAPSSMKVEDLGKTSCQLMVNDENRAQITTTVNIQSSTITIFLQCSHSSLLPIWRSAVVERLKSIPQYPSDAVSLWKSQVAQTIFPNLLTAMCELRSCSVDFLGGMAVGDNHDMSKVLISSLDHARWAQDQISKLLSTYQSFRKIAQELPM</sequence>
<reference evidence="1" key="1">
    <citation type="submission" date="2015-04" db="EMBL/GenBank/DDBJ databases">
        <title>The genome sequence of the plant pathogenic Rhizarian Plasmodiophora brassicae reveals insights in its biotrophic life cycle and the origin of chitin synthesis.</title>
        <authorList>
            <person name="Schwelm A."/>
            <person name="Fogelqvist J."/>
            <person name="Knaust A."/>
            <person name="Julke S."/>
            <person name="Lilja T."/>
            <person name="Dhandapani V."/>
            <person name="Bonilla-Rosso G."/>
            <person name="Karlsson M."/>
            <person name="Shevchenko A."/>
            <person name="Choi S.R."/>
            <person name="Kim H.G."/>
            <person name="Park J.Y."/>
            <person name="Lim Y.P."/>
            <person name="Ludwig-Muller J."/>
            <person name="Dixelius C."/>
        </authorList>
    </citation>
    <scope>NUCLEOTIDE SEQUENCE</scope>
    <source>
        <tissue evidence="1">Potato root galls</tissue>
    </source>
</reference>